<keyword evidence="1" id="KW-0732">Signal</keyword>
<dbReference type="RefSeq" id="WP_207250086.1">
    <property type="nucleotide sequence ID" value="NZ_JAFMPM010000006.1"/>
</dbReference>
<dbReference type="AlphaFoldDB" id="A0A8B0ST76"/>
<feature type="chain" id="PRO_5032514245" description="Lipoprotein" evidence="1">
    <location>
        <begin position="26"/>
        <end position="192"/>
    </location>
</feature>
<feature type="signal peptide" evidence="1">
    <location>
        <begin position="1"/>
        <end position="25"/>
    </location>
</feature>
<name>A0A8B0ST76_9GAMM</name>
<reference evidence="2 4" key="1">
    <citation type="submission" date="2021-03" db="EMBL/GenBank/DDBJ databases">
        <title>Draft genome and methylome analysis of Thiotrix fructosivoruns ATCC 49748.</title>
        <authorList>
            <person name="Fomenkov A."/>
            <person name="Grabovich M.Y."/>
            <person name="Roberts R.J."/>
        </authorList>
    </citation>
    <scope>NUCLEOTIDE SEQUENCE [LARGE SCALE GENOMIC DNA]</scope>
    <source>
        <strain evidence="2 4">ATCC 49748</strain>
    </source>
</reference>
<keyword evidence="4" id="KW-1185">Reference proteome</keyword>
<organism evidence="3">
    <name type="scientific">Thiothrix fructosivorans</name>
    <dbReference type="NCBI Taxonomy" id="111770"/>
    <lineage>
        <taxon>Bacteria</taxon>
        <taxon>Pseudomonadati</taxon>
        <taxon>Pseudomonadota</taxon>
        <taxon>Gammaproteobacteria</taxon>
        <taxon>Thiotrichales</taxon>
        <taxon>Thiotrichaceae</taxon>
        <taxon>Thiothrix</taxon>
    </lineage>
</organism>
<sequence>MKNRYLLIPLALVLAGCVAPSPTPAASNPPLSQNGSTQPQAQVALQEIHLDTALPSAVGELVDWLFAFGATVNGGTGDRVFSYGSADSLRADTLKQLATMPDLKNPQRAADTMVQRATQAVDFSRNDLVVVNLMDGGPPFGEYRQTRVGANAVEFCIDPPANPSGISGMALRTTTKFYLAPKGVQVRQCAKR</sequence>
<dbReference type="PROSITE" id="PS51257">
    <property type="entry name" value="PROKAR_LIPOPROTEIN"/>
    <property type="match status" value="1"/>
</dbReference>
<evidence type="ECO:0000313" key="2">
    <source>
        <dbReference type="EMBL" id="MBO0612395.1"/>
    </source>
</evidence>
<dbReference type="EMBL" id="JAFMPM010000006">
    <property type="protein sequence ID" value="MBO0612395.1"/>
    <property type="molecule type" value="Genomic_DNA"/>
</dbReference>
<dbReference type="EMBL" id="CP072748">
    <property type="protein sequence ID" value="QTX12122.1"/>
    <property type="molecule type" value="Genomic_DNA"/>
</dbReference>
<evidence type="ECO:0000313" key="4">
    <source>
        <dbReference type="Proteomes" id="UP000664466"/>
    </source>
</evidence>
<dbReference type="Proteomes" id="UP000664466">
    <property type="component" value="Unassembled WGS sequence"/>
</dbReference>
<evidence type="ECO:0000313" key="3">
    <source>
        <dbReference type="EMBL" id="QTX12122.1"/>
    </source>
</evidence>
<protein>
    <recommendedName>
        <fullName evidence="5">Lipoprotein</fullName>
    </recommendedName>
</protein>
<evidence type="ECO:0008006" key="5">
    <source>
        <dbReference type="Google" id="ProtNLM"/>
    </source>
</evidence>
<proteinExistence type="predicted"/>
<gene>
    <name evidence="3" type="ORF">J1836_007295</name>
    <name evidence="2" type="ORF">J1836_05530</name>
</gene>
<evidence type="ECO:0000256" key="1">
    <source>
        <dbReference type="SAM" id="SignalP"/>
    </source>
</evidence>
<accession>A0A8B0ST76</accession>
<reference evidence="3" key="2">
    <citation type="submission" date="2021-04" db="EMBL/GenBank/DDBJ databases">
        <title>Complete Genome and methylome analysis of Thiothrix fructosivorans ATCC 49748.</title>
        <authorList>
            <person name="Fomenkov A."/>
            <person name="Sun L."/>
            <person name="Vincze T."/>
            <person name="Grabovich M.Y."/>
            <person name="Roberts R.J."/>
        </authorList>
    </citation>
    <scope>NUCLEOTIDE SEQUENCE</scope>
    <source>
        <strain evidence="3">ATCC 49748</strain>
    </source>
</reference>